<reference evidence="1" key="2">
    <citation type="journal article" date="2015" name="Fish Shellfish Immunol.">
        <title>Early steps in the European eel (Anguilla anguilla)-Vibrio vulnificus interaction in the gills: Role of the RtxA13 toxin.</title>
        <authorList>
            <person name="Callol A."/>
            <person name="Pajuelo D."/>
            <person name="Ebbesson L."/>
            <person name="Teles M."/>
            <person name="MacKenzie S."/>
            <person name="Amaro C."/>
        </authorList>
    </citation>
    <scope>NUCLEOTIDE SEQUENCE</scope>
</reference>
<evidence type="ECO:0000313" key="1">
    <source>
        <dbReference type="EMBL" id="JAH80928.1"/>
    </source>
</evidence>
<name>A0A0E9VUJ2_ANGAN</name>
<reference evidence="1" key="1">
    <citation type="submission" date="2014-11" db="EMBL/GenBank/DDBJ databases">
        <authorList>
            <person name="Amaro Gonzalez C."/>
        </authorList>
    </citation>
    <scope>NUCLEOTIDE SEQUENCE</scope>
</reference>
<sequence>MRPLVPAQTGLPR</sequence>
<proteinExistence type="predicted"/>
<accession>A0A0E9VUJ2</accession>
<organism evidence="1">
    <name type="scientific">Anguilla anguilla</name>
    <name type="common">European freshwater eel</name>
    <name type="synonym">Muraena anguilla</name>
    <dbReference type="NCBI Taxonomy" id="7936"/>
    <lineage>
        <taxon>Eukaryota</taxon>
        <taxon>Metazoa</taxon>
        <taxon>Chordata</taxon>
        <taxon>Craniata</taxon>
        <taxon>Vertebrata</taxon>
        <taxon>Euteleostomi</taxon>
        <taxon>Actinopterygii</taxon>
        <taxon>Neopterygii</taxon>
        <taxon>Teleostei</taxon>
        <taxon>Anguilliformes</taxon>
        <taxon>Anguillidae</taxon>
        <taxon>Anguilla</taxon>
    </lineage>
</organism>
<dbReference type="EMBL" id="GBXM01027649">
    <property type="protein sequence ID" value="JAH80928.1"/>
    <property type="molecule type" value="Transcribed_RNA"/>
</dbReference>
<protein>
    <submittedName>
        <fullName evidence="1">Uncharacterized protein</fullName>
    </submittedName>
</protein>